<proteinExistence type="predicted"/>
<name>A0A2A2LJX8_9BILA</name>
<feature type="signal peptide" evidence="1">
    <location>
        <begin position="1"/>
        <end position="18"/>
    </location>
</feature>
<sequence length="197" mass="21392">MAMTVVMAMAMGMTMAVGAEVLIKVDNNGNPNVAASTGAPSDNSYSERMKEVAVTLDVLTNDSVSAADKITYLTQLVMEQVDPTDIETQAEVVEKIKDIVEFFTQIQLMIASASQEVQDTYKEIVALASDPSFYSQTAQGQIDQVEAYFNRMTDAGKAELNKLDQEAKATAEKLGVRTWKFILGNIHGAMPNFGHGI</sequence>
<keyword evidence="3" id="KW-1185">Reference proteome</keyword>
<dbReference type="EMBL" id="LIAE01006663">
    <property type="protein sequence ID" value="PAV86459.1"/>
    <property type="molecule type" value="Genomic_DNA"/>
</dbReference>
<comment type="caution">
    <text evidence="2">The sequence shown here is derived from an EMBL/GenBank/DDBJ whole genome shotgun (WGS) entry which is preliminary data.</text>
</comment>
<evidence type="ECO:0000256" key="1">
    <source>
        <dbReference type="SAM" id="SignalP"/>
    </source>
</evidence>
<organism evidence="2 3">
    <name type="scientific">Diploscapter pachys</name>
    <dbReference type="NCBI Taxonomy" id="2018661"/>
    <lineage>
        <taxon>Eukaryota</taxon>
        <taxon>Metazoa</taxon>
        <taxon>Ecdysozoa</taxon>
        <taxon>Nematoda</taxon>
        <taxon>Chromadorea</taxon>
        <taxon>Rhabditida</taxon>
        <taxon>Rhabditina</taxon>
        <taxon>Rhabditomorpha</taxon>
        <taxon>Rhabditoidea</taxon>
        <taxon>Rhabditidae</taxon>
        <taxon>Diploscapter</taxon>
    </lineage>
</organism>
<evidence type="ECO:0008006" key="4">
    <source>
        <dbReference type="Google" id="ProtNLM"/>
    </source>
</evidence>
<dbReference type="Proteomes" id="UP000218231">
    <property type="component" value="Unassembled WGS sequence"/>
</dbReference>
<reference evidence="2 3" key="1">
    <citation type="journal article" date="2017" name="Curr. Biol.">
        <title>Genome architecture and evolution of a unichromosomal asexual nematode.</title>
        <authorList>
            <person name="Fradin H."/>
            <person name="Zegar C."/>
            <person name="Gutwein M."/>
            <person name="Lucas J."/>
            <person name="Kovtun M."/>
            <person name="Corcoran D."/>
            <person name="Baugh L.R."/>
            <person name="Kiontke K."/>
            <person name="Gunsalus K."/>
            <person name="Fitch D.H."/>
            <person name="Piano F."/>
        </authorList>
    </citation>
    <scope>NUCLEOTIDE SEQUENCE [LARGE SCALE GENOMIC DNA]</scope>
    <source>
        <strain evidence="2">PF1309</strain>
    </source>
</reference>
<dbReference type="AlphaFoldDB" id="A0A2A2LJX8"/>
<evidence type="ECO:0000313" key="3">
    <source>
        <dbReference type="Proteomes" id="UP000218231"/>
    </source>
</evidence>
<gene>
    <name evidence="2" type="ORF">WR25_15027</name>
</gene>
<keyword evidence="1" id="KW-0732">Signal</keyword>
<evidence type="ECO:0000313" key="2">
    <source>
        <dbReference type="EMBL" id="PAV86459.1"/>
    </source>
</evidence>
<protein>
    <recommendedName>
        <fullName evidence="4">SXP/RAL-2 family protein Ani s 5-like cation-binding domain-containing protein</fullName>
    </recommendedName>
</protein>
<feature type="chain" id="PRO_5012652158" description="SXP/RAL-2 family protein Ani s 5-like cation-binding domain-containing protein" evidence="1">
    <location>
        <begin position="19"/>
        <end position="197"/>
    </location>
</feature>
<accession>A0A2A2LJX8</accession>